<organism evidence="2 3">
    <name type="scientific">miscellaneous Crenarchaeota group-1 archaeon SG8-32-1</name>
    <dbReference type="NCBI Taxonomy" id="1685124"/>
    <lineage>
        <taxon>Archaea</taxon>
        <taxon>Candidatus Bathyarchaeota</taxon>
        <taxon>MCG-1</taxon>
    </lineage>
</organism>
<dbReference type="EMBL" id="LFWU01000068">
    <property type="protein sequence ID" value="KON32403.1"/>
    <property type="molecule type" value="Genomic_DNA"/>
</dbReference>
<protein>
    <recommendedName>
        <fullName evidence="4">DUF401 family protein</fullName>
    </recommendedName>
</protein>
<keyword evidence="1" id="KW-0812">Transmembrane</keyword>
<dbReference type="PANTHER" id="PTHR39556">
    <property type="entry name" value="PROTEIN, PUTATIVE-RELATED"/>
    <property type="match status" value="1"/>
</dbReference>
<comment type="caution">
    <text evidence="2">The sequence shown here is derived from an EMBL/GenBank/DDBJ whole genome shotgun (WGS) entry which is preliminary data.</text>
</comment>
<evidence type="ECO:0000313" key="3">
    <source>
        <dbReference type="Proteomes" id="UP000037237"/>
    </source>
</evidence>
<dbReference type="Pfam" id="PF04165">
    <property type="entry name" value="DUF401"/>
    <property type="match status" value="1"/>
</dbReference>
<feature type="transmembrane region" description="Helical" evidence="1">
    <location>
        <begin position="6"/>
        <end position="22"/>
    </location>
</feature>
<evidence type="ECO:0008006" key="4">
    <source>
        <dbReference type="Google" id="ProtNLM"/>
    </source>
</evidence>
<reference evidence="2 3" key="1">
    <citation type="submission" date="2015-06" db="EMBL/GenBank/DDBJ databases">
        <title>New insights into the roles of widespread benthic archaea in carbon and nitrogen cycling.</title>
        <authorList>
            <person name="Lazar C.S."/>
            <person name="Baker B.J."/>
            <person name="Seitz K.W."/>
            <person name="Hyde A.S."/>
            <person name="Dick G.J."/>
            <person name="Hinrichs K.-U."/>
            <person name="Teske A.P."/>
        </authorList>
    </citation>
    <scope>NUCLEOTIDE SEQUENCE [LARGE SCALE GENOMIC DNA]</scope>
    <source>
        <strain evidence="2">SG8-32-1</strain>
    </source>
</reference>
<keyword evidence="1" id="KW-0472">Membrane</keyword>
<dbReference type="Proteomes" id="UP000037237">
    <property type="component" value="Unassembled WGS sequence"/>
</dbReference>
<sequence>MSFLNPLIVFGISIIFFLIMLYRKTGLGISLTVTALLMSFLSVGVSGTTTVLIETCSDPVTLTLVFASFFIMVLSILYKETGLVNTLTSSLGGFLKNSKLMVSLLPAVIGLLPVAGGALMSAPMVEAEADKLGLDDTKKTYINIWFRHSILPVYPISQFIILTAALTGTSIDALIARQVIVVIVMIAIGYFIGLRKTRITKIDEPEVKNNPTANMKGLVYSFLPIIITVILTAGFNLNIAAATLVGVATILVVTRTKVTTFPRFLKNKALWEVTLAAFGALLLKNVTLVSGASEILGNTLVNANLYPIVLLSVVPAVLGFLLGSPSGAIALSVPILAETVTFIPKTASLLYISAYLGYLIAPTHLCLVFTAQYFKAPISKSYKYLLPSTIIAIGAALITYLIL</sequence>
<feature type="transmembrane region" description="Helical" evidence="1">
    <location>
        <begin position="308"/>
        <end position="337"/>
    </location>
</feature>
<gene>
    <name evidence="2" type="ORF">AC477_03060</name>
</gene>
<evidence type="ECO:0000256" key="1">
    <source>
        <dbReference type="SAM" id="Phobius"/>
    </source>
</evidence>
<evidence type="ECO:0000313" key="2">
    <source>
        <dbReference type="EMBL" id="KON32403.1"/>
    </source>
</evidence>
<dbReference type="PANTHER" id="PTHR39556:SF1">
    <property type="entry name" value="PROTEIN, PUTATIVE-RELATED"/>
    <property type="match status" value="1"/>
</dbReference>
<feature type="transmembrane region" description="Helical" evidence="1">
    <location>
        <begin position="175"/>
        <end position="194"/>
    </location>
</feature>
<feature type="transmembrane region" description="Helical" evidence="1">
    <location>
        <begin position="29"/>
        <end position="53"/>
    </location>
</feature>
<dbReference type="InterPro" id="IPR007294">
    <property type="entry name" value="DUF401"/>
</dbReference>
<accession>A0A0M0BUU9</accession>
<feature type="transmembrane region" description="Helical" evidence="1">
    <location>
        <begin position="215"/>
        <end position="233"/>
    </location>
</feature>
<feature type="transmembrane region" description="Helical" evidence="1">
    <location>
        <begin position="59"/>
        <end position="79"/>
    </location>
</feature>
<keyword evidence="1" id="KW-1133">Transmembrane helix</keyword>
<dbReference type="AlphaFoldDB" id="A0A0M0BUU9"/>
<feature type="transmembrane region" description="Helical" evidence="1">
    <location>
        <begin position="349"/>
        <end position="372"/>
    </location>
</feature>
<name>A0A0M0BUU9_9ARCH</name>
<feature type="transmembrane region" description="Helical" evidence="1">
    <location>
        <begin position="384"/>
        <end position="402"/>
    </location>
</feature>
<feature type="transmembrane region" description="Helical" evidence="1">
    <location>
        <begin position="270"/>
        <end position="288"/>
    </location>
</feature>
<feature type="transmembrane region" description="Helical" evidence="1">
    <location>
        <begin position="100"/>
        <end position="122"/>
    </location>
</feature>
<proteinExistence type="predicted"/>